<comment type="caution">
    <text evidence="2">The sequence shown here is derived from an EMBL/GenBank/DDBJ whole genome shotgun (WGS) entry which is preliminary data.</text>
</comment>
<dbReference type="NCBIfam" id="TIGR04183">
    <property type="entry name" value="Por_Secre_tail"/>
    <property type="match status" value="1"/>
</dbReference>
<dbReference type="Pfam" id="PF18962">
    <property type="entry name" value="Por_Secre_tail"/>
    <property type="match status" value="1"/>
</dbReference>
<dbReference type="InterPro" id="IPR026444">
    <property type="entry name" value="Secre_tail"/>
</dbReference>
<dbReference type="Proteomes" id="UP000256373">
    <property type="component" value="Unassembled WGS sequence"/>
</dbReference>
<keyword evidence="3" id="KW-1185">Reference proteome</keyword>
<dbReference type="Gene3D" id="4.10.1080.10">
    <property type="entry name" value="TSP type-3 repeat"/>
    <property type="match status" value="1"/>
</dbReference>
<feature type="domain" description="Secretion system C-terminal sorting" evidence="1">
    <location>
        <begin position="1640"/>
        <end position="1710"/>
    </location>
</feature>
<evidence type="ECO:0000259" key="1">
    <source>
        <dbReference type="Pfam" id="PF18962"/>
    </source>
</evidence>
<dbReference type="InterPro" id="IPR013783">
    <property type="entry name" value="Ig-like_fold"/>
</dbReference>
<dbReference type="GO" id="GO:0005509">
    <property type="term" value="F:calcium ion binding"/>
    <property type="evidence" value="ECO:0007669"/>
    <property type="project" value="InterPro"/>
</dbReference>
<name>A0A3D8Y5F2_9BACT</name>
<gene>
    <name evidence="2" type="ORF">DSL64_23435</name>
</gene>
<organism evidence="2 3">
    <name type="scientific">Dyadobacter luteus</name>
    <dbReference type="NCBI Taxonomy" id="2259619"/>
    <lineage>
        <taxon>Bacteria</taxon>
        <taxon>Pseudomonadati</taxon>
        <taxon>Bacteroidota</taxon>
        <taxon>Cytophagia</taxon>
        <taxon>Cytophagales</taxon>
        <taxon>Spirosomataceae</taxon>
        <taxon>Dyadobacter</taxon>
    </lineage>
</organism>
<dbReference type="EMBL" id="QNUL01000026">
    <property type="protein sequence ID" value="REA57692.1"/>
    <property type="molecule type" value="Genomic_DNA"/>
</dbReference>
<dbReference type="Gene3D" id="2.60.40.10">
    <property type="entry name" value="Immunoglobulins"/>
    <property type="match status" value="2"/>
</dbReference>
<accession>A0A3D8Y5F2</accession>
<reference evidence="2 3" key="1">
    <citation type="submission" date="2018-07" db="EMBL/GenBank/DDBJ databases">
        <title>Dyadobacter roseus sp. nov., isolated from rose rhizosphere soil.</title>
        <authorList>
            <person name="Chen L."/>
        </authorList>
    </citation>
    <scope>NUCLEOTIDE SEQUENCE [LARGE SCALE GENOMIC DNA]</scope>
    <source>
        <strain evidence="2 3">RS19</strain>
    </source>
</reference>
<evidence type="ECO:0000313" key="2">
    <source>
        <dbReference type="EMBL" id="REA57692.1"/>
    </source>
</evidence>
<sequence length="1712" mass="177468">MKVDIYKKYYLLLHYLNRRRFRIRELLFFILLLSHGVIVRAQVITDYVISGTVYQDTNGAIGGVGGTPINGTTIPLFVNLYRPNGSFLASGSVAVNGTYSIIGVTAMNGYRAQLSRVQGTSSSTFSAGAPLQSGLVNVSSSETPSDADGVITINAPGNISGNNFGIQYAPIAGNGANITANLGGTLQAAVPGSTFNNLTISRDPDGTLEKIRITGFPTNTTSIVINGTSYTSGSWPAGGVTISTTATGSPIWPISVDPNFEGNSSTVTISFVSIDNAGSQSSNMGTAVVSFTAPPVSVTGTVYEDTNGNAILDGTEAGTRANATALYAYLVNSVGTVVYAGEVTSNGTYSLLASQNQSYTIQLSALQYPVGTSVLITPVNHNLPTAPKFWINSSENGNNNSGPGDGTPDGILAVTVGTSNVANQNFGLADRCDPVASGLPDSDGDGVTDVCDLDDDNDGIPDTDENACVSLNALLGGYPGNVTMILPSHFGVPNSGTPQIGLSPMTADLSHLFGYPNNSGAVIITVTNANVHPTSDAFYVRGDLPVTKWHIGGSVASVGVVEHGREYYGNQRRTINLKTHQSGLTNQTATQANEWISGVNANEFYLENTNNSYTQEISRTDGTLFLALLDYEEKNFELHTNDVGLAHWSTYFVRITTECDNDKDGIPNRLDLDSDGDLCFDAIEGTGNFTYADVDANGRLTASTNANGQPAVTPQGVGSSLNAAVQNCNFSISGTIFNDNNGTIGNADGVPVNGTGTGANPLDLVVNLYDALGNFITSAAVQSNGTYTITNVPTNTGYQVQLNTAANVGQVGENITANPGTLPGTFAHVSSSDNVTPTDGINIVDVTQVVTGINFGINEPPVAVGTSPSSQTNPGGTTSVDVSNSFVGTDQNSGNITSLTITTFPTGATSITVVTTTYYPTLGDIPGGCSTCAVFPPTGISVSTSNAGVPTEPISVDPAADGATSVGIQFTVTDNAGLVSPLATLNVPFGASTVLTVSGTVYNDAFGLNGTPSNTVDGTPMQTATTSPLHANLFTAGGIFVTTVAVDASGNYSFPVAAGTDYLVTISSTAAVIGSSPEGSVGLPDGWVNTGEFVGSGEGNDLTPNGILAVSVGASSVADANFGLNQRPSSNNVSHVLSSQPVQGIEILLDGTDAPLMNGSDPEDGTYLGATGTPNNNPQGVVITSLPTNGQLWYYGFGAPVVVDATYVTNGTLFDDPTLFTVVLTGPGYTSTSFNYAYVDAAGVADPTPATYAISWVDPLTPALTGTVYNDANGLNAELDEHGSPITPLNTVDGTPVGSAGTTPLHANLFTDGGVFVESVPVDASGNYRFIVAENTDYIVTISTRPSTSIDTPASSVLLPANWVYTGENVGSGEGSDGTPNGILSVSVGTSNVADVNFGIDQRPNTNNVTHVLTTQPVANVDFMLDGVGAPFMTGSDPEDGTYTGNTGTENDPQGVVLTSLPTNGTLWYYGFGVPVVVDATYISNGTLFNDPTLFSIVLTGSGYTSTSFNYAYVDFAGVADTTPATYTISWASPLPVKLVSFNASQEGQTVNLKWVTSSEANSEGFEIERSADASSWTKIGYVYSQNSNSASQLNYTFHDGKLLNAISYYRLKMVDLDGKFAYSQIRSVGSDKAQKTMAVYPNPVAGGKLTIGGLGADASQAEIYNLNGIRVLQQNLDADRELNVSVLSSGMYLLRVKSADNQVQTSTFVVK</sequence>
<dbReference type="OrthoDB" id="953125at2"/>
<protein>
    <recommendedName>
        <fullName evidence="1">Secretion system C-terminal sorting domain-containing protein</fullName>
    </recommendedName>
</protein>
<dbReference type="InterPro" id="IPR028974">
    <property type="entry name" value="TSP_type-3_rpt"/>
</dbReference>
<dbReference type="SUPFAM" id="SSF103647">
    <property type="entry name" value="TSP type-3 repeat"/>
    <property type="match status" value="1"/>
</dbReference>
<proteinExistence type="predicted"/>
<dbReference type="RefSeq" id="WP_115833379.1">
    <property type="nucleotide sequence ID" value="NZ_QNUL01000026.1"/>
</dbReference>
<evidence type="ECO:0000313" key="3">
    <source>
        <dbReference type="Proteomes" id="UP000256373"/>
    </source>
</evidence>